<dbReference type="AlphaFoldDB" id="A0A182NVY4"/>
<protein>
    <submittedName>
        <fullName evidence="2">Uncharacterized protein</fullName>
    </submittedName>
</protein>
<evidence type="ECO:0000313" key="3">
    <source>
        <dbReference type="Proteomes" id="UP000075884"/>
    </source>
</evidence>
<evidence type="ECO:0000256" key="1">
    <source>
        <dbReference type="SAM" id="MobiDB-lite"/>
    </source>
</evidence>
<name>A0A182NVY4_9DIPT</name>
<reference evidence="2" key="2">
    <citation type="submission" date="2020-05" db="UniProtKB">
        <authorList>
            <consortium name="EnsemblMetazoa"/>
        </authorList>
    </citation>
    <scope>IDENTIFICATION</scope>
    <source>
        <strain evidence="2">WRAIR2</strain>
    </source>
</reference>
<dbReference type="EnsemblMetazoa" id="ADIR014076-RA">
    <property type="protein sequence ID" value="ADIR014076-PA"/>
    <property type="gene ID" value="ADIR014076"/>
</dbReference>
<sequence length="54" mass="6485">MHQYWHENANILYVRVLKLTRKRNEPENVRSPAEFGSVNSGPRWPGETHLQRRE</sequence>
<feature type="region of interest" description="Disordered" evidence="1">
    <location>
        <begin position="23"/>
        <end position="54"/>
    </location>
</feature>
<dbReference type="VEuPathDB" id="VectorBase:ADIR014076"/>
<reference evidence="3" key="1">
    <citation type="submission" date="2013-03" db="EMBL/GenBank/DDBJ databases">
        <title>The Genome Sequence of Anopheles dirus WRAIR2.</title>
        <authorList>
            <consortium name="The Broad Institute Genomics Platform"/>
            <person name="Neafsey D.E."/>
            <person name="Walton C."/>
            <person name="Walker B."/>
            <person name="Young S.K."/>
            <person name="Zeng Q."/>
            <person name="Gargeya S."/>
            <person name="Fitzgerald M."/>
            <person name="Haas B."/>
            <person name="Abouelleil A."/>
            <person name="Allen A.W."/>
            <person name="Alvarado L."/>
            <person name="Arachchi H.M."/>
            <person name="Berlin A.M."/>
            <person name="Chapman S.B."/>
            <person name="Gainer-Dewar J."/>
            <person name="Goldberg J."/>
            <person name="Griggs A."/>
            <person name="Gujja S."/>
            <person name="Hansen M."/>
            <person name="Howarth C."/>
            <person name="Imamovic A."/>
            <person name="Ireland A."/>
            <person name="Larimer J."/>
            <person name="McCowan C."/>
            <person name="Murphy C."/>
            <person name="Pearson M."/>
            <person name="Poon T.W."/>
            <person name="Priest M."/>
            <person name="Roberts A."/>
            <person name="Saif S."/>
            <person name="Shea T."/>
            <person name="Sisk P."/>
            <person name="Sykes S."/>
            <person name="Wortman J."/>
            <person name="Nusbaum C."/>
            <person name="Birren B."/>
        </authorList>
    </citation>
    <scope>NUCLEOTIDE SEQUENCE [LARGE SCALE GENOMIC DNA]</scope>
    <source>
        <strain evidence="3">WRAIR2</strain>
    </source>
</reference>
<proteinExistence type="predicted"/>
<organism evidence="2 3">
    <name type="scientific">Anopheles dirus</name>
    <dbReference type="NCBI Taxonomy" id="7168"/>
    <lineage>
        <taxon>Eukaryota</taxon>
        <taxon>Metazoa</taxon>
        <taxon>Ecdysozoa</taxon>
        <taxon>Arthropoda</taxon>
        <taxon>Hexapoda</taxon>
        <taxon>Insecta</taxon>
        <taxon>Pterygota</taxon>
        <taxon>Neoptera</taxon>
        <taxon>Endopterygota</taxon>
        <taxon>Diptera</taxon>
        <taxon>Nematocera</taxon>
        <taxon>Culicoidea</taxon>
        <taxon>Culicidae</taxon>
        <taxon>Anophelinae</taxon>
        <taxon>Anopheles</taxon>
    </lineage>
</organism>
<keyword evidence="3" id="KW-1185">Reference proteome</keyword>
<evidence type="ECO:0000313" key="2">
    <source>
        <dbReference type="EnsemblMetazoa" id="ADIR014076-PA"/>
    </source>
</evidence>
<dbReference type="Proteomes" id="UP000075884">
    <property type="component" value="Unassembled WGS sequence"/>
</dbReference>
<accession>A0A182NVY4</accession>